<accession>U2PKI1</accession>
<sequence length="730" mass="80367">MKIKAGRMVAAILFSTVVLFPAKGNASDKTNQGASTNSSVKYTAKATGTTSDEVDDWMPDEHLQQAVASSLNISVEDLTPYKMADLTNLNIDHGTITDFKGISQATNLVSLDISNTDLSQTQNLTELGKLTKLTSASLVNDNISDVSFAKDNQLDSLTTLNMSGNEFTTLDSLADVQLPALKTADFSNNKISDVQGLMKADFPNLEEIDASHNELTNLNSLKGIHFDNLTTLNVSNNHINDISIIRDVDVPKLSTLVAANNDISDISPIAESKLTELSYLDASYNKISNVDAFAKSSFTKLETLKVDHNQISNINVMKGLKDRYPNLHVYNVANNNINDISFMAGYELSSNTDATGQKYTSTITLEKPTQIGSRTYKILVPITSLNYEYQNGYYVGSPDPQADSLAVKATAPTNGTLAYEKFSGESLPLDGNSNDGIKYFTLNVTSATSLPDELDYQWNGAQGQFSGSGVIKINWTTPGQQGGGTSNPDVTELTRYGSVEKGSIIQATKHIYTYQKMMFNPKQRVTSYANKARVNRPMFKVLKIEKNSNGRVRFFVKDITHTKTDGQTGYVTANTQYVLPAYYQSVPQQITVLAPAGVNAYQAKNLSGKVKHYRQGEVLQVKGIVDYQKTTRFELSDGSYVTANRNLVKFGKQPFAETIRLKQKVKVYRDANLTKLTSKKAVIKKGTKLTIQRLVYSNADDVSKKGTKRYLVNGGYITGNRYFRQVLTMK</sequence>
<dbReference type="PANTHER" id="PTHR46652">
    <property type="entry name" value="LEUCINE-RICH REPEAT AND IQ DOMAIN-CONTAINING PROTEIN 1-RELATED"/>
    <property type="match status" value="1"/>
</dbReference>
<dbReference type="PATRIC" id="fig|649758.3.peg.654"/>
<dbReference type="SMART" id="SM00369">
    <property type="entry name" value="LRR_TYP"/>
    <property type="match status" value="6"/>
</dbReference>
<dbReference type="HOGENOM" id="CLU_357814_0_0_9"/>
<organism evidence="5 6">
    <name type="scientific">Levilactobacillus brevis ATCC 14869 = DSM 20054</name>
    <dbReference type="NCBI Taxonomy" id="649758"/>
    <lineage>
        <taxon>Bacteria</taxon>
        <taxon>Bacillati</taxon>
        <taxon>Bacillota</taxon>
        <taxon>Bacilli</taxon>
        <taxon>Lactobacillales</taxon>
        <taxon>Lactobacillaceae</taxon>
        <taxon>Levilactobacillus</taxon>
    </lineage>
</organism>
<proteinExistence type="predicted"/>
<evidence type="ECO:0000256" key="1">
    <source>
        <dbReference type="ARBA" id="ARBA00022614"/>
    </source>
</evidence>
<dbReference type="PANTHER" id="PTHR46652:SF3">
    <property type="entry name" value="LEUCINE-RICH REPEAT-CONTAINING PROTEIN 9"/>
    <property type="match status" value="1"/>
</dbReference>
<dbReference type="Proteomes" id="UP000016644">
    <property type="component" value="Unassembled WGS sequence"/>
</dbReference>
<dbReference type="Gene3D" id="3.80.10.10">
    <property type="entry name" value="Ribonuclease Inhibitor"/>
    <property type="match status" value="1"/>
</dbReference>
<feature type="signal peptide" evidence="3">
    <location>
        <begin position="1"/>
        <end position="26"/>
    </location>
</feature>
<protein>
    <submittedName>
        <fullName evidence="5">Leucine Rich repeat-containing domain protein</fullName>
    </submittedName>
</protein>
<dbReference type="EMBL" id="AWVK01000028">
    <property type="protein sequence ID" value="ERK44656.1"/>
    <property type="molecule type" value="Genomic_DNA"/>
</dbReference>
<evidence type="ECO:0000313" key="5">
    <source>
        <dbReference type="EMBL" id="ERK44656.1"/>
    </source>
</evidence>
<dbReference type="SMART" id="SM00365">
    <property type="entry name" value="LRR_SD22"/>
    <property type="match status" value="7"/>
</dbReference>
<gene>
    <name evidence="5" type="ORF">HMPREF0495_00721</name>
</gene>
<feature type="domain" description="DUF5776" evidence="4">
    <location>
        <begin position="657"/>
        <end position="722"/>
    </location>
</feature>
<keyword evidence="1" id="KW-0433">Leucine-rich repeat</keyword>
<dbReference type="InterPro" id="IPR001611">
    <property type="entry name" value="Leu-rich_rpt"/>
</dbReference>
<dbReference type="InterPro" id="IPR032675">
    <property type="entry name" value="LRR_dom_sf"/>
</dbReference>
<feature type="domain" description="DUF5776" evidence="4">
    <location>
        <begin position="582"/>
        <end position="648"/>
    </location>
</feature>
<name>U2PKI1_LEVBR</name>
<comment type="caution">
    <text evidence="5">The sequence shown here is derived from an EMBL/GenBank/DDBJ whole genome shotgun (WGS) entry which is preliminary data.</text>
</comment>
<dbReference type="Pfam" id="PF23952">
    <property type="entry name" value="LRR_EndoS"/>
    <property type="match status" value="1"/>
</dbReference>
<feature type="chain" id="PRO_5004633659" evidence="3">
    <location>
        <begin position="27"/>
        <end position="730"/>
    </location>
</feature>
<dbReference type="Pfam" id="PF13855">
    <property type="entry name" value="LRR_8"/>
    <property type="match status" value="1"/>
</dbReference>
<keyword evidence="3" id="KW-0732">Signal</keyword>
<dbReference type="InterPro" id="IPR044081">
    <property type="entry name" value="DUF5776"/>
</dbReference>
<evidence type="ECO:0000256" key="3">
    <source>
        <dbReference type="SAM" id="SignalP"/>
    </source>
</evidence>
<keyword evidence="2" id="KW-0677">Repeat</keyword>
<dbReference type="Pfam" id="PF19087">
    <property type="entry name" value="DUF5776"/>
    <property type="match status" value="2"/>
</dbReference>
<dbReference type="InterPro" id="IPR003591">
    <property type="entry name" value="Leu-rich_rpt_typical-subtyp"/>
</dbReference>
<evidence type="ECO:0000313" key="6">
    <source>
        <dbReference type="Proteomes" id="UP000016644"/>
    </source>
</evidence>
<evidence type="ECO:0000256" key="2">
    <source>
        <dbReference type="ARBA" id="ARBA00022737"/>
    </source>
</evidence>
<evidence type="ECO:0000259" key="4">
    <source>
        <dbReference type="Pfam" id="PF19087"/>
    </source>
</evidence>
<dbReference type="InterPro" id="IPR050836">
    <property type="entry name" value="SDS22/Internalin_LRR"/>
</dbReference>
<dbReference type="SUPFAM" id="SSF52058">
    <property type="entry name" value="L domain-like"/>
    <property type="match status" value="1"/>
</dbReference>
<dbReference type="AlphaFoldDB" id="U2PKI1"/>
<dbReference type="PROSITE" id="PS51450">
    <property type="entry name" value="LRR"/>
    <property type="match status" value="5"/>
</dbReference>
<reference evidence="5 6" key="1">
    <citation type="submission" date="2013-06" db="EMBL/GenBank/DDBJ databases">
        <authorList>
            <person name="Weinstock G."/>
            <person name="Sodergren E."/>
            <person name="Lobos E.A."/>
            <person name="Fulton L."/>
            <person name="Fulton R."/>
            <person name="Courtney L."/>
            <person name="Fronick C."/>
            <person name="O'Laughlin M."/>
            <person name="Godfrey J."/>
            <person name="Wilson R.M."/>
            <person name="Miner T."/>
            <person name="Farmer C."/>
            <person name="Delehaunty K."/>
            <person name="Cordes M."/>
            <person name="Minx P."/>
            <person name="Tomlinson C."/>
            <person name="Chen J."/>
            <person name="Wollam A."/>
            <person name="Pepin K.H."/>
            <person name="Bhonagiri V."/>
            <person name="Zhang X."/>
            <person name="Warren W."/>
            <person name="Mitreva M."/>
            <person name="Mardis E.R."/>
            <person name="Wilson R.K."/>
        </authorList>
    </citation>
    <scope>NUCLEOTIDE SEQUENCE [LARGE SCALE GENOMIC DNA]</scope>
    <source>
        <strain evidence="5 6">ATCC 14869</strain>
    </source>
</reference>